<dbReference type="RefSeq" id="WP_034322579.1">
    <property type="nucleotide sequence ID" value="NZ_FZNF01000018.1"/>
</dbReference>
<protein>
    <submittedName>
        <fullName evidence="1">Uncharacterized protein</fullName>
    </submittedName>
</protein>
<dbReference type="STRING" id="50960.LS81_04325"/>
<reference evidence="1 2" key="1">
    <citation type="journal article" date="2014" name="Genome Announc.">
        <title>Draft genome sequences of eight enterohepatic helicobacter species isolated from both laboratory and wild rodents.</title>
        <authorList>
            <person name="Sheh A."/>
            <person name="Shen Z."/>
            <person name="Fox J.G."/>
        </authorList>
    </citation>
    <scope>NUCLEOTIDE SEQUENCE [LARGE SCALE GENOMIC DNA]</scope>
    <source>
        <strain evidence="1 2">ATCC 49310</strain>
    </source>
</reference>
<organism evidence="1 2">
    <name type="scientific">Helicobacter trogontum</name>
    <dbReference type="NCBI Taxonomy" id="50960"/>
    <lineage>
        <taxon>Bacteria</taxon>
        <taxon>Pseudomonadati</taxon>
        <taxon>Campylobacterota</taxon>
        <taxon>Epsilonproteobacteria</taxon>
        <taxon>Campylobacterales</taxon>
        <taxon>Helicobacteraceae</taxon>
        <taxon>Helicobacter</taxon>
    </lineage>
</organism>
<accession>A0A4U8SZN2</accession>
<name>A0A4U8SZN2_9HELI</name>
<dbReference type="Proteomes" id="UP000029861">
    <property type="component" value="Unassembled WGS sequence"/>
</dbReference>
<proteinExistence type="predicted"/>
<dbReference type="EMBL" id="JRPK02000103">
    <property type="protein sequence ID" value="TLD92516.1"/>
    <property type="molecule type" value="Genomic_DNA"/>
</dbReference>
<sequence length="76" mass="8914">MKTYIGMKAIKAEPMEKDGKKGYKVIYKDGYESWSPKEVFEEAYYECDSAMHLEEIWNNNQEHVLRAISGCKCIEK</sequence>
<evidence type="ECO:0000313" key="2">
    <source>
        <dbReference type="Proteomes" id="UP000029861"/>
    </source>
</evidence>
<dbReference type="AlphaFoldDB" id="A0A4U8SZN2"/>
<comment type="caution">
    <text evidence="1">The sequence shown here is derived from an EMBL/GenBank/DDBJ whole genome shotgun (WGS) entry which is preliminary data.</text>
</comment>
<gene>
    <name evidence="1" type="ORF">LS80_010960</name>
</gene>
<evidence type="ECO:0000313" key="1">
    <source>
        <dbReference type="EMBL" id="TLD92516.1"/>
    </source>
</evidence>